<name>A0A9P4USC5_9PEZI</name>
<dbReference type="InterPro" id="IPR005123">
    <property type="entry name" value="Oxoglu/Fe-dep_dioxygenase_dom"/>
</dbReference>
<dbReference type="AlphaFoldDB" id="A0A9P4USC5"/>
<dbReference type="PANTHER" id="PTHR47990">
    <property type="entry name" value="2-OXOGLUTARATE (2OG) AND FE(II)-DEPENDENT OXYGENASE SUPERFAMILY PROTEIN-RELATED"/>
    <property type="match status" value="1"/>
</dbReference>
<accession>A0A9P4USC5</accession>
<evidence type="ECO:0000256" key="1">
    <source>
        <dbReference type="ARBA" id="ARBA00008056"/>
    </source>
</evidence>
<dbReference type="EMBL" id="MU003775">
    <property type="protein sequence ID" value="KAF2723628.1"/>
    <property type="molecule type" value="Genomic_DNA"/>
</dbReference>
<evidence type="ECO:0000256" key="2">
    <source>
        <dbReference type="RuleBase" id="RU003682"/>
    </source>
</evidence>
<dbReference type="Pfam" id="PF14226">
    <property type="entry name" value="DIOX_N"/>
    <property type="match status" value="1"/>
</dbReference>
<dbReference type="OrthoDB" id="288590at2759"/>
<dbReference type="Gene3D" id="2.60.120.330">
    <property type="entry name" value="B-lactam Antibiotic, Isopenicillin N Synthase, Chain"/>
    <property type="match status" value="1"/>
</dbReference>
<keyword evidence="2" id="KW-0408">Iron</keyword>
<dbReference type="InterPro" id="IPR044861">
    <property type="entry name" value="IPNS-like_FE2OG_OXY"/>
</dbReference>
<dbReference type="PROSITE" id="PS51471">
    <property type="entry name" value="FE2OG_OXY"/>
    <property type="match status" value="1"/>
</dbReference>
<dbReference type="Proteomes" id="UP000799441">
    <property type="component" value="Unassembled WGS sequence"/>
</dbReference>
<keyword evidence="2" id="KW-0479">Metal-binding</keyword>
<proteinExistence type="inferred from homology"/>
<dbReference type="InterPro" id="IPR026992">
    <property type="entry name" value="DIOX_N"/>
</dbReference>
<evidence type="ECO:0000259" key="3">
    <source>
        <dbReference type="PROSITE" id="PS51471"/>
    </source>
</evidence>
<dbReference type="SUPFAM" id="SSF51197">
    <property type="entry name" value="Clavaminate synthase-like"/>
    <property type="match status" value="1"/>
</dbReference>
<dbReference type="GO" id="GO:0044283">
    <property type="term" value="P:small molecule biosynthetic process"/>
    <property type="evidence" value="ECO:0007669"/>
    <property type="project" value="UniProtKB-ARBA"/>
</dbReference>
<evidence type="ECO:0000313" key="4">
    <source>
        <dbReference type="EMBL" id="KAF2723628.1"/>
    </source>
</evidence>
<dbReference type="InterPro" id="IPR027443">
    <property type="entry name" value="IPNS-like_sf"/>
</dbReference>
<evidence type="ECO:0000313" key="5">
    <source>
        <dbReference type="Proteomes" id="UP000799441"/>
    </source>
</evidence>
<dbReference type="GO" id="GO:0016491">
    <property type="term" value="F:oxidoreductase activity"/>
    <property type="evidence" value="ECO:0007669"/>
    <property type="project" value="UniProtKB-KW"/>
</dbReference>
<reference evidence="4" key="1">
    <citation type="journal article" date="2020" name="Stud. Mycol.">
        <title>101 Dothideomycetes genomes: a test case for predicting lifestyles and emergence of pathogens.</title>
        <authorList>
            <person name="Haridas S."/>
            <person name="Albert R."/>
            <person name="Binder M."/>
            <person name="Bloem J."/>
            <person name="Labutti K."/>
            <person name="Salamov A."/>
            <person name="Andreopoulos B."/>
            <person name="Baker S."/>
            <person name="Barry K."/>
            <person name="Bills G."/>
            <person name="Bluhm B."/>
            <person name="Cannon C."/>
            <person name="Castanera R."/>
            <person name="Culley D."/>
            <person name="Daum C."/>
            <person name="Ezra D."/>
            <person name="Gonzalez J."/>
            <person name="Henrissat B."/>
            <person name="Kuo A."/>
            <person name="Liang C."/>
            <person name="Lipzen A."/>
            <person name="Lutzoni F."/>
            <person name="Magnuson J."/>
            <person name="Mondo S."/>
            <person name="Nolan M."/>
            <person name="Ohm R."/>
            <person name="Pangilinan J."/>
            <person name="Park H.-J."/>
            <person name="Ramirez L."/>
            <person name="Alfaro M."/>
            <person name="Sun H."/>
            <person name="Tritt A."/>
            <person name="Yoshinaga Y."/>
            <person name="Zwiers L.-H."/>
            <person name="Turgeon B."/>
            <person name="Goodwin S."/>
            <person name="Spatafora J."/>
            <person name="Crous P."/>
            <person name="Grigoriev I."/>
        </authorList>
    </citation>
    <scope>NUCLEOTIDE SEQUENCE</scope>
    <source>
        <strain evidence="4">CBS 116435</strain>
    </source>
</reference>
<comment type="similarity">
    <text evidence="1 2">Belongs to the iron/ascorbate-dependent oxidoreductase family.</text>
</comment>
<organism evidence="4 5">
    <name type="scientific">Polychaeton citri CBS 116435</name>
    <dbReference type="NCBI Taxonomy" id="1314669"/>
    <lineage>
        <taxon>Eukaryota</taxon>
        <taxon>Fungi</taxon>
        <taxon>Dikarya</taxon>
        <taxon>Ascomycota</taxon>
        <taxon>Pezizomycotina</taxon>
        <taxon>Dothideomycetes</taxon>
        <taxon>Dothideomycetidae</taxon>
        <taxon>Capnodiales</taxon>
        <taxon>Capnodiaceae</taxon>
        <taxon>Polychaeton</taxon>
    </lineage>
</organism>
<keyword evidence="5" id="KW-1185">Reference proteome</keyword>
<protein>
    <submittedName>
        <fullName evidence="4">Oxidoreductase</fullName>
    </submittedName>
</protein>
<dbReference type="InterPro" id="IPR050231">
    <property type="entry name" value="Iron_ascorbate_oxido_reductase"/>
</dbReference>
<dbReference type="GO" id="GO:0046872">
    <property type="term" value="F:metal ion binding"/>
    <property type="evidence" value="ECO:0007669"/>
    <property type="project" value="UniProtKB-KW"/>
</dbReference>
<keyword evidence="2" id="KW-0560">Oxidoreductase</keyword>
<feature type="domain" description="Fe2OG dioxygenase" evidence="3">
    <location>
        <begin position="173"/>
        <end position="288"/>
    </location>
</feature>
<dbReference type="Pfam" id="PF03171">
    <property type="entry name" value="2OG-FeII_Oxy"/>
    <property type="match status" value="1"/>
</dbReference>
<gene>
    <name evidence="4" type="ORF">K431DRAFT_282724</name>
</gene>
<comment type="caution">
    <text evidence="4">The sequence shown here is derived from an EMBL/GenBank/DDBJ whole genome shotgun (WGS) entry which is preliminary data.</text>
</comment>
<sequence>MVAIKTTAPTQIPVIDISTSNPDAPQQLLYAASRHGFVFIKNNDAGVDPGDIDFMFRLSEAFFSASTEVKQAVSISSNKAGKNHGWLSRGVEKLDPQSQQRPDVKEAFNLGQPIGLGKYEQPIPEPLEPYVMTLYNFQNACHQLCQRILRHLATALGIDEDWFATRHEQPDERSSTVFRMLFYPQQDTSFEEGVDIRAGAHSDYGSITLLFQLPGQPGLEIKALSGEWTAVPVNPNNDDSEPLPILVNIGDLLQDWTGGLLKSTVHRVIFPKEEAGGDRYSMAYFCHPLDKALLEPVPSTVVQDNIKRTGKETKVITAGEHLMERLAATYNV</sequence>